<evidence type="ECO:0000313" key="2">
    <source>
        <dbReference type="EMBL" id="GFH19995.1"/>
    </source>
</evidence>
<protein>
    <submittedName>
        <fullName evidence="2">Uncharacterized protein</fullName>
    </submittedName>
</protein>
<accession>A0A699ZDU1</accession>
<gene>
    <name evidence="2" type="ORF">HaLaN_17040</name>
</gene>
<name>A0A699ZDU1_HAELA</name>
<evidence type="ECO:0000313" key="3">
    <source>
        <dbReference type="Proteomes" id="UP000485058"/>
    </source>
</evidence>
<keyword evidence="3" id="KW-1185">Reference proteome</keyword>
<proteinExistence type="predicted"/>
<dbReference type="Proteomes" id="UP000485058">
    <property type="component" value="Unassembled WGS sequence"/>
</dbReference>
<dbReference type="EMBL" id="BLLF01001555">
    <property type="protein sequence ID" value="GFH19995.1"/>
    <property type="molecule type" value="Genomic_DNA"/>
</dbReference>
<sequence>MRCPMVCWESAIDVGLAVIKGATEDATTYAYSVAVPRCHLHQPIVDMITSTHTVVAWEASTMQCTWSRQMMAVEVDACLWNGSRPVGPSHNADQPPCPSLGPPFQPDH</sequence>
<dbReference type="AlphaFoldDB" id="A0A699ZDU1"/>
<evidence type="ECO:0000256" key="1">
    <source>
        <dbReference type="SAM" id="MobiDB-lite"/>
    </source>
</evidence>
<comment type="caution">
    <text evidence="2">The sequence shown here is derived from an EMBL/GenBank/DDBJ whole genome shotgun (WGS) entry which is preliminary data.</text>
</comment>
<reference evidence="2 3" key="1">
    <citation type="submission" date="2020-02" db="EMBL/GenBank/DDBJ databases">
        <title>Draft genome sequence of Haematococcus lacustris strain NIES-144.</title>
        <authorList>
            <person name="Morimoto D."/>
            <person name="Nakagawa S."/>
            <person name="Yoshida T."/>
            <person name="Sawayama S."/>
        </authorList>
    </citation>
    <scope>NUCLEOTIDE SEQUENCE [LARGE SCALE GENOMIC DNA]</scope>
    <source>
        <strain evidence="2 3">NIES-144</strain>
    </source>
</reference>
<organism evidence="2 3">
    <name type="scientific">Haematococcus lacustris</name>
    <name type="common">Green alga</name>
    <name type="synonym">Haematococcus pluvialis</name>
    <dbReference type="NCBI Taxonomy" id="44745"/>
    <lineage>
        <taxon>Eukaryota</taxon>
        <taxon>Viridiplantae</taxon>
        <taxon>Chlorophyta</taxon>
        <taxon>core chlorophytes</taxon>
        <taxon>Chlorophyceae</taxon>
        <taxon>CS clade</taxon>
        <taxon>Chlamydomonadales</taxon>
        <taxon>Haematococcaceae</taxon>
        <taxon>Haematococcus</taxon>
    </lineage>
</organism>
<feature type="compositionally biased region" description="Pro residues" evidence="1">
    <location>
        <begin position="95"/>
        <end position="108"/>
    </location>
</feature>
<feature type="region of interest" description="Disordered" evidence="1">
    <location>
        <begin position="86"/>
        <end position="108"/>
    </location>
</feature>